<evidence type="ECO:0000313" key="2">
    <source>
        <dbReference type="Proteomes" id="UP000001173"/>
    </source>
</evidence>
<reference evidence="1 2" key="1">
    <citation type="journal article" date="2005" name="Nat. Biotechnol.">
        <title>The genome sequence of the ethanologenic bacterium Zymomonas mobilis ZM4.</title>
        <authorList>
            <person name="Seo J.S."/>
            <person name="Chong H."/>
            <person name="Park H.S."/>
            <person name="Yoon K.O."/>
            <person name="Jung C."/>
            <person name="Kim J.J."/>
            <person name="Hong J.H."/>
            <person name="Kim H."/>
            <person name="Kim J.H."/>
            <person name="Kil J.I."/>
            <person name="Park C.J."/>
            <person name="Oh H.M."/>
            <person name="Lee J.S."/>
            <person name="Jin S.J."/>
            <person name="Um H.W."/>
            <person name="Lee H.J."/>
            <person name="Oh S.J."/>
            <person name="Kim J.Y."/>
            <person name="Kang H.L."/>
            <person name="Lee S.Y."/>
            <person name="Lee K.J."/>
            <person name="Kang H.S."/>
        </authorList>
    </citation>
    <scope>NUCLEOTIDE SEQUENCE [LARGE SCALE GENOMIC DNA]</scope>
    <source>
        <strain evidence="2">ATCC 31821 / ZM4 / CP4</strain>
    </source>
</reference>
<gene>
    <name evidence="1" type="ordered locus">ZMO2029</name>
</gene>
<dbReference type="STRING" id="264203.ZMO2029"/>
<name>D9PNM9_ZYMMO</name>
<dbReference type="Proteomes" id="UP000001173">
    <property type="component" value="Chromosome"/>
</dbReference>
<organism evidence="1 2">
    <name type="scientific">Zymomonas mobilis subsp. mobilis (strain ATCC 31821 / ZM4 / CP4)</name>
    <dbReference type="NCBI Taxonomy" id="264203"/>
    <lineage>
        <taxon>Bacteria</taxon>
        <taxon>Pseudomonadati</taxon>
        <taxon>Pseudomonadota</taxon>
        <taxon>Alphaproteobacteria</taxon>
        <taxon>Sphingomonadales</taxon>
        <taxon>Zymomonadaceae</taxon>
        <taxon>Zymomonas</taxon>
    </lineage>
</organism>
<protein>
    <submittedName>
        <fullName evidence="1">Uncharacterized protein</fullName>
    </submittedName>
</protein>
<dbReference type="HOGENOM" id="CLU_3392157_0_0_5"/>
<dbReference type="EMBL" id="AE008692">
    <property type="protein sequence ID" value="ADK75096.1"/>
    <property type="molecule type" value="Genomic_DNA"/>
</dbReference>
<dbReference type="AlphaFoldDB" id="D9PNM9"/>
<accession>D9PNM9</accession>
<keyword evidence="2" id="KW-1185">Reference proteome</keyword>
<evidence type="ECO:0000313" key="1">
    <source>
        <dbReference type="EMBL" id="ADK75096.1"/>
    </source>
</evidence>
<sequence>MPSAGLVAVYAHGDRGVILYFARLKLGFVLWG</sequence>
<dbReference type="KEGG" id="zmo:ZMO2029"/>
<proteinExistence type="predicted"/>
<reference evidence="1 2" key="2">
    <citation type="journal article" date="2009" name="Nat. Biotechnol.">
        <title>Improved genome annotation for Zymomonas mobilis.</title>
        <authorList>
            <person name="Yang S."/>
            <person name="Pappas K.M."/>
            <person name="Hauser L.J."/>
            <person name="Land M.L."/>
            <person name="Chen G.L."/>
            <person name="Hurst G.B."/>
            <person name="Pan C."/>
            <person name="Kouvelis V.N."/>
            <person name="Typas M.A."/>
            <person name="Pelletier D.A."/>
            <person name="Klingeman D.M."/>
            <person name="Chang Y.J."/>
            <person name="Samatova N.F."/>
            <person name="Brown S.D."/>
        </authorList>
    </citation>
    <scope>NUCLEOTIDE SEQUENCE [LARGE SCALE GENOMIC DNA]</scope>
    <source>
        <strain evidence="2">ATCC 31821 / ZM4 / CP4</strain>
    </source>
</reference>